<protein>
    <submittedName>
        <fullName evidence="1">Uncharacterized protein</fullName>
    </submittedName>
</protein>
<evidence type="ECO:0000313" key="2">
    <source>
        <dbReference type="Proteomes" id="UP000019141"/>
    </source>
</evidence>
<comment type="caution">
    <text evidence="1">The sequence shown here is derived from an EMBL/GenBank/DDBJ whole genome shotgun (WGS) entry which is preliminary data.</text>
</comment>
<keyword evidence="2" id="KW-1185">Reference proteome</keyword>
<evidence type="ECO:0000313" key="1">
    <source>
        <dbReference type="EMBL" id="ETW92130.1"/>
    </source>
</evidence>
<dbReference type="HOGENOM" id="CLU_2057075_0_0_7"/>
<sequence>MLQCAGTIVIAYERIYIQDGFEQRGSRFEKRLYRESMPTVWNQIEAAMAYVLDQPLLVLAEPSMRQEGLLEAHYDWHMQQVDLTLAAIESPRFIAVFADWKKHVEAFNRMKEGKNDQND</sequence>
<gene>
    <name evidence="1" type="ORF">ETSY1_45005</name>
</gene>
<dbReference type="AlphaFoldDB" id="W4L374"/>
<dbReference type="EMBL" id="AZHW01001643">
    <property type="protein sequence ID" value="ETW92130.1"/>
    <property type="molecule type" value="Genomic_DNA"/>
</dbReference>
<reference evidence="1 2" key="1">
    <citation type="journal article" date="2014" name="Nature">
        <title>An environmental bacterial taxon with a large and distinct metabolic repertoire.</title>
        <authorList>
            <person name="Wilson M.C."/>
            <person name="Mori T."/>
            <person name="Ruckert C."/>
            <person name="Uria A.R."/>
            <person name="Helf M.J."/>
            <person name="Takada K."/>
            <person name="Gernert C."/>
            <person name="Steffens U.A."/>
            <person name="Heycke N."/>
            <person name="Schmitt S."/>
            <person name="Rinke C."/>
            <person name="Helfrich E.J."/>
            <person name="Brachmann A.O."/>
            <person name="Gurgui C."/>
            <person name="Wakimoto T."/>
            <person name="Kracht M."/>
            <person name="Crusemann M."/>
            <person name="Hentschel U."/>
            <person name="Abe I."/>
            <person name="Matsunaga S."/>
            <person name="Kalinowski J."/>
            <person name="Takeyama H."/>
            <person name="Piel J."/>
        </authorList>
    </citation>
    <scope>NUCLEOTIDE SEQUENCE [LARGE SCALE GENOMIC DNA]</scope>
    <source>
        <strain evidence="2">TSY1</strain>
    </source>
</reference>
<accession>W4L374</accession>
<organism evidence="1 2">
    <name type="scientific">Entotheonella factor</name>
    <dbReference type="NCBI Taxonomy" id="1429438"/>
    <lineage>
        <taxon>Bacteria</taxon>
        <taxon>Pseudomonadati</taxon>
        <taxon>Nitrospinota/Tectimicrobiota group</taxon>
        <taxon>Candidatus Tectimicrobiota</taxon>
        <taxon>Candidatus Entotheonellia</taxon>
        <taxon>Candidatus Entotheonellales</taxon>
        <taxon>Candidatus Entotheonellaceae</taxon>
        <taxon>Candidatus Entotheonella</taxon>
    </lineage>
</organism>
<dbReference type="Proteomes" id="UP000019141">
    <property type="component" value="Unassembled WGS sequence"/>
</dbReference>
<name>W4L374_ENTF1</name>
<proteinExistence type="predicted"/>